<evidence type="ECO:0000256" key="4">
    <source>
        <dbReference type="ARBA" id="ARBA00022595"/>
    </source>
</evidence>
<evidence type="ECO:0000256" key="5">
    <source>
        <dbReference type="ARBA" id="ARBA00022804"/>
    </source>
</evidence>
<accession>Q9IJT9</accession>
<evidence type="ECO:0000256" key="10">
    <source>
        <dbReference type="ARBA" id="ARBA00023296"/>
    </source>
</evidence>
<dbReference type="GO" id="GO:0019062">
    <property type="term" value="P:virion attachment to host cell"/>
    <property type="evidence" value="ECO:0007669"/>
    <property type="project" value="UniProtKB-KW"/>
</dbReference>
<dbReference type="GO" id="GO:0046718">
    <property type="term" value="P:symbiont entry into host cell"/>
    <property type="evidence" value="ECO:0007669"/>
    <property type="project" value="UniProtKB-KW"/>
</dbReference>
<keyword evidence="3" id="KW-0945">Host-virus interaction</keyword>
<feature type="non-terminal residue" evidence="12">
    <location>
        <position position="1"/>
    </location>
</feature>
<reference evidence="12" key="1">
    <citation type="submission" date="1999-12" db="EMBL/GenBank/DDBJ databases">
        <title>The nucleotide sequence analysis on the C2-V3 region of HIV1 strains in Shandong area.</title>
        <authorList>
            <person name="Wang B."/>
            <person name="Wu H."/>
            <person name="Fang R."/>
        </authorList>
    </citation>
    <scope>NUCLEOTIDE SEQUENCE</scope>
    <source>
        <strain evidence="12">7</strain>
        <tissue evidence="12">Peripheral blood</tissue>
    </source>
</reference>
<dbReference type="GO" id="GO:0055036">
    <property type="term" value="C:virion membrane"/>
    <property type="evidence" value="ECO:0007669"/>
    <property type="project" value="UniProtKB-SubCell"/>
</dbReference>
<evidence type="ECO:0000256" key="7">
    <source>
        <dbReference type="ARBA" id="ARBA00023136"/>
    </source>
</evidence>
<name>Q9IJT9_HV1</name>
<feature type="domain" description="Human immunodeficiency virus 1 envelope glycoprotein Gp120" evidence="11">
    <location>
        <begin position="2"/>
        <end position="78"/>
    </location>
</feature>
<keyword evidence="7" id="KW-0472">Membrane</keyword>
<comment type="subcellular location">
    <subcellularLocation>
        <location evidence="1">Virion membrane</location>
    </subcellularLocation>
</comment>
<organismHost>
    <name type="scientific">Homo sapiens</name>
    <name type="common">Human</name>
    <dbReference type="NCBI Taxonomy" id="9606"/>
</organismHost>
<keyword evidence="9" id="KW-0325">Glycoprotein</keyword>
<dbReference type="GO" id="GO:0039663">
    <property type="term" value="P:membrane fusion involved in viral entry into host cell"/>
    <property type="evidence" value="ECO:0007669"/>
    <property type="project" value="UniProtKB-KW"/>
</dbReference>
<evidence type="ECO:0000256" key="8">
    <source>
        <dbReference type="ARBA" id="ARBA00023157"/>
    </source>
</evidence>
<keyword evidence="5" id="KW-1161">Viral attachment to host cell</keyword>
<keyword evidence="12" id="KW-0261">Viral envelope protein</keyword>
<dbReference type="EMBL" id="AF220245">
    <property type="protein sequence ID" value="AAF74422.1"/>
    <property type="molecule type" value="Genomic_DNA"/>
</dbReference>
<feature type="non-terminal residue" evidence="12">
    <location>
        <position position="159"/>
    </location>
</feature>
<evidence type="ECO:0000259" key="11">
    <source>
        <dbReference type="Pfam" id="PF00516"/>
    </source>
</evidence>
<keyword evidence="10" id="KW-1160">Virus entry into host cell</keyword>
<dbReference type="SUPFAM" id="SSF56502">
    <property type="entry name" value="gp120 core"/>
    <property type="match status" value="2"/>
</dbReference>
<organism evidence="12">
    <name type="scientific">Human immunodeficiency virus type 1</name>
    <name type="common">HIV-1</name>
    <dbReference type="NCBI Taxonomy" id="11676"/>
    <lineage>
        <taxon>Viruses</taxon>
        <taxon>Riboviria</taxon>
        <taxon>Pararnavirae</taxon>
        <taxon>Artverviricota</taxon>
        <taxon>Revtraviricetes</taxon>
        <taxon>Ortervirales</taxon>
        <taxon>Retroviridae</taxon>
        <taxon>Orthoretrovirinae</taxon>
        <taxon>Lentivirus</taxon>
        <taxon>Lentivirus humimdef1</taxon>
    </lineage>
</organism>
<evidence type="ECO:0000256" key="6">
    <source>
        <dbReference type="ARBA" id="ARBA00022844"/>
    </source>
</evidence>
<keyword evidence="2" id="KW-1168">Fusion of virus membrane with host membrane</keyword>
<keyword evidence="8" id="KW-1015">Disulfide bond</keyword>
<proteinExistence type="predicted"/>
<sequence length="159" mass="17955">SDNFTNNAKTIIVQLNETVAINCTRPNNNTRKSIYIGPGRAFHTTGRIIGDIRKAHCNISRAQWNNTLEQIVKKLREQLNETVAINCTRPNNNTRKSIYIGPGRAFHTTGRIIGDIRKAHCNISRAQWNNTLEQIVKKLREQFGNNKTIVFNQSSGGDP</sequence>
<evidence type="ECO:0000313" key="12">
    <source>
        <dbReference type="EMBL" id="AAF74422.1"/>
    </source>
</evidence>
<evidence type="ECO:0000256" key="3">
    <source>
        <dbReference type="ARBA" id="ARBA00022581"/>
    </source>
</evidence>
<dbReference type="InterPro" id="IPR000777">
    <property type="entry name" value="HIV1_Gp120"/>
</dbReference>
<dbReference type="Pfam" id="PF00516">
    <property type="entry name" value="GP120"/>
    <property type="match status" value="1"/>
</dbReference>
<keyword evidence="6" id="KW-0946">Virion</keyword>
<dbReference type="GO" id="GO:0019031">
    <property type="term" value="C:viral envelope"/>
    <property type="evidence" value="ECO:0007669"/>
    <property type="project" value="UniProtKB-KW"/>
</dbReference>
<evidence type="ECO:0000256" key="1">
    <source>
        <dbReference type="ARBA" id="ARBA00004182"/>
    </source>
</evidence>
<gene>
    <name evidence="12" type="primary">env</name>
</gene>
<protein>
    <submittedName>
        <fullName evidence="12">Envelope glycoprotein</fullName>
    </submittedName>
</protein>
<evidence type="ECO:0000256" key="9">
    <source>
        <dbReference type="ARBA" id="ARBA00023180"/>
    </source>
</evidence>
<dbReference type="Gene3D" id="2.170.40.20">
    <property type="entry name" value="Human immunodeficiency virus 1, Gp160, envelope glycoprotein"/>
    <property type="match status" value="2"/>
</dbReference>
<keyword evidence="4" id="KW-1162">Viral penetration into host cytoplasm</keyword>
<dbReference type="InterPro" id="IPR036377">
    <property type="entry name" value="Gp120_core_sf"/>
</dbReference>
<evidence type="ECO:0000256" key="2">
    <source>
        <dbReference type="ARBA" id="ARBA00022506"/>
    </source>
</evidence>